<dbReference type="EMBL" id="JACCBV010000001">
    <property type="protein sequence ID" value="NYE20577.1"/>
    <property type="molecule type" value="Genomic_DNA"/>
</dbReference>
<dbReference type="Proteomes" id="UP000576969">
    <property type="component" value="Unassembled WGS sequence"/>
</dbReference>
<evidence type="ECO:0000313" key="2">
    <source>
        <dbReference type="EMBL" id="NYE20577.1"/>
    </source>
</evidence>
<gene>
    <name evidence="2" type="ORF">BJ991_002605</name>
</gene>
<proteinExistence type="predicted"/>
<keyword evidence="3" id="KW-1185">Reference proteome</keyword>
<organism evidence="2 3">
    <name type="scientific">Microbacterium immunditiarum</name>
    <dbReference type="NCBI Taxonomy" id="337480"/>
    <lineage>
        <taxon>Bacteria</taxon>
        <taxon>Bacillati</taxon>
        <taxon>Actinomycetota</taxon>
        <taxon>Actinomycetes</taxon>
        <taxon>Micrococcales</taxon>
        <taxon>Microbacteriaceae</taxon>
        <taxon>Microbacterium</taxon>
    </lineage>
</organism>
<sequence>MTTPEVIVADADRWEQINRLLHDDAIVLYARIGGLFTLLFAQPFQTIVGMRAEQITLDDDKVTVAFDTVPEMPPGLDDLIRRHLTRPGTPSIASTHHGWLFPGTHPGRHLVRETFRGRLVAAGVRPGDSRHAATFSLAGQVPARVLAELIGIADNTAVNGPPSPPETGRPTSPSASPYPAPRISWGERRVLVAGSVRHGGVGSEGARR</sequence>
<comment type="caution">
    <text evidence="2">The sequence shown here is derived from an EMBL/GenBank/DDBJ whole genome shotgun (WGS) entry which is preliminary data.</text>
</comment>
<feature type="region of interest" description="Disordered" evidence="1">
    <location>
        <begin position="155"/>
        <end position="183"/>
    </location>
</feature>
<dbReference type="GO" id="GO:0003677">
    <property type="term" value="F:DNA binding"/>
    <property type="evidence" value="ECO:0007669"/>
    <property type="project" value="InterPro"/>
</dbReference>
<dbReference type="InterPro" id="IPR011010">
    <property type="entry name" value="DNA_brk_join_enz"/>
</dbReference>
<evidence type="ECO:0000313" key="3">
    <source>
        <dbReference type="Proteomes" id="UP000576969"/>
    </source>
</evidence>
<dbReference type="SUPFAM" id="SSF56349">
    <property type="entry name" value="DNA breaking-rejoining enzymes"/>
    <property type="match status" value="1"/>
</dbReference>
<reference evidence="2 3" key="1">
    <citation type="submission" date="2020-07" db="EMBL/GenBank/DDBJ databases">
        <title>Sequencing the genomes of 1000 actinobacteria strains.</title>
        <authorList>
            <person name="Klenk H.-P."/>
        </authorList>
    </citation>
    <scope>NUCLEOTIDE SEQUENCE [LARGE SCALE GENOMIC DNA]</scope>
    <source>
        <strain evidence="2 3">DSM 24662</strain>
    </source>
</reference>
<name>A0A7Y9GQC0_9MICO</name>
<evidence type="ECO:0000256" key="1">
    <source>
        <dbReference type="SAM" id="MobiDB-lite"/>
    </source>
</evidence>
<dbReference type="AlphaFoldDB" id="A0A7Y9GQC0"/>
<protein>
    <submittedName>
        <fullName evidence="2">Uncharacterized protein</fullName>
    </submittedName>
</protein>
<dbReference type="RefSeq" id="WP_179490637.1">
    <property type="nucleotide sequence ID" value="NZ_JACCBV010000001.1"/>
</dbReference>
<accession>A0A7Y9GQC0</accession>